<name>K2JU73_9PROT</name>
<feature type="domain" description="SF3 helicase" evidence="4">
    <location>
        <begin position="232"/>
        <end position="394"/>
    </location>
</feature>
<evidence type="ECO:0000256" key="2">
    <source>
        <dbReference type="ARBA" id="ARBA00022801"/>
    </source>
</evidence>
<dbReference type="AlphaFoldDB" id="K2JU73"/>
<evidence type="ECO:0000313" key="6">
    <source>
        <dbReference type="Proteomes" id="UP000006746"/>
    </source>
</evidence>
<dbReference type="InterPro" id="IPR014818">
    <property type="entry name" value="Phage/plasmid_primase_P4_C"/>
</dbReference>
<dbReference type="PROSITE" id="PS51206">
    <property type="entry name" value="SF3_HELICASE_1"/>
    <property type="match status" value="1"/>
</dbReference>
<accession>K2JU73</accession>
<dbReference type="EMBL" id="AMRL01000034">
    <property type="protein sequence ID" value="EKE68705.1"/>
    <property type="molecule type" value="Genomic_DNA"/>
</dbReference>
<evidence type="ECO:0000313" key="5">
    <source>
        <dbReference type="EMBL" id="EKE68705.1"/>
    </source>
</evidence>
<evidence type="ECO:0000256" key="1">
    <source>
        <dbReference type="ARBA" id="ARBA00022741"/>
    </source>
</evidence>
<dbReference type="Pfam" id="PF08706">
    <property type="entry name" value="D5_N"/>
    <property type="match status" value="1"/>
</dbReference>
<dbReference type="GO" id="GO:0016787">
    <property type="term" value="F:hydrolase activity"/>
    <property type="evidence" value="ECO:0007669"/>
    <property type="project" value="UniProtKB-KW"/>
</dbReference>
<gene>
    <name evidence="5" type="ORF">P24_17227</name>
</gene>
<evidence type="ECO:0000259" key="4">
    <source>
        <dbReference type="PROSITE" id="PS51206"/>
    </source>
</evidence>
<dbReference type="Proteomes" id="UP000006746">
    <property type="component" value="Unassembled WGS sequence"/>
</dbReference>
<dbReference type="SUPFAM" id="SSF52540">
    <property type="entry name" value="P-loop containing nucleoside triphosphate hydrolases"/>
    <property type="match status" value="1"/>
</dbReference>
<dbReference type="Gene3D" id="3.40.50.300">
    <property type="entry name" value="P-loop containing nucleotide triphosphate hydrolases"/>
    <property type="match status" value="1"/>
</dbReference>
<sequence>MLDSAAPFETHQIATIWQDGQAEGEQPDPAELELCRLLRNDIGNAERLRRRFGGVLLYVIDVGWHWWDGTRWDMQRGEIEAQKLGHRTSRAIFGEARALALEGPGRVLVTDKETGAVIEQEETIAEFVKRVDAHRRWASTSGNAPKLKALLEQAAPYLSARVTELDSSPWLLNLPNGTLNLAAERVPDMPAAGMRAHDPADLISKVARVKYDPDAACPIFDSFMAEILPDADVRAFLQRWFGYCLTGLTVEQCLVFLYGTGANGKSTLVELLLWILGDYAMTLNFASLYHDDRKRGGEATPDIAQLPGARMVLASEPEAGVRFSESLVKTLTGDESIKARNLNKGFFEFTPEFKLTLAGNHKPTIRGQDEGIWRRIHLVPFTVQIPKERRDRKLKDKLRAEASGVLNWLIEGAREVLEHGLMPPASVAAATEQYRAESDQLGQFLNDETEKVPGARVQATILYGRYCDWCRENAAEPISATLFGRRLRDRGMESEKYGVMYWRGIELRQKEEPRTPDDGSGGHG</sequence>
<keyword evidence="3" id="KW-0067">ATP-binding</keyword>
<dbReference type="NCBIfam" id="TIGR01613">
    <property type="entry name" value="primase_Cterm"/>
    <property type="match status" value="1"/>
</dbReference>
<keyword evidence="6" id="KW-1185">Reference proteome</keyword>
<keyword evidence="2" id="KW-0378">Hydrolase</keyword>
<dbReference type="InterPro" id="IPR051620">
    <property type="entry name" value="ORF904-like_C"/>
</dbReference>
<evidence type="ECO:0000256" key="3">
    <source>
        <dbReference type="ARBA" id="ARBA00022840"/>
    </source>
</evidence>
<dbReference type="PANTHER" id="PTHR35372:SF2">
    <property type="entry name" value="SF3 HELICASE DOMAIN-CONTAINING PROTEIN"/>
    <property type="match status" value="1"/>
</dbReference>
<keyword evidence="1" id="KW-0547">Nucleotide-binding</keyword>
<proteinExistence type="predicted"/>
<comment type="caution">
    <text evidence="5">The sequence shown here is derived from an EMBL/GenBank/DDBJ whole genome shotgun (WGS) entry which is preliminary data.</text>
</comment>
<dbReference type="InterPro" id="IPR006500">
    <property type="entry name" value="Helicase_put_C_phage/plasmid"/>
</dbReference>
<dbReference type="GO" id="GO:0005524">
    <property type="term" value="F:ATP binding"/>
    <property type="evidence" value="ECO:0007669"/>
    <property type="project" value="UniProtKB-KW"/>
</dbReference>
<dbReference type="InterPro" id="IPR027417">
    <property type="entry name" value="P-loop_NTPase"/>
</dbReference>
<organism evidence="5 6">
    <name type="scientific">Oceanibaculum indicum P24</name>
    <dbReference type="NCBI Taxonomy" id="1207063"/>
    <lineage>
        <taxon>Bacteria</taxon>
        <taxon>Pseudomonadati</taxon>
        <taxon>Pseudomonadota</taxon>
        <taxon>Alphaproteobacteria</taxon>
        <taxon>Rhodospirillales</taxon>
        <taxon>Oceanibaculaceae</taxon>
        <taxon>Oceanibaculum</taxon>
    </lineage>
</organism>
<dbReference type="eggNOG" id="COG3378">
    <property type="taxonomic scope" value="Bacteria"/>
</dbReference>
<reference evidence="5 6" key="1">
    <citation type="journal article" date="2012" name="J. Bacteriol.">
        <title>Genome Sequence of Oceanibaculum indicum Type Strain P24.</title>
        <authorList>
            <person name="Lai Q."/>
            <person name="Shao Z."/>
        </authorList>
    </citation>
    <scope>NUCLEOTIDE SEQUENCE [LARGE SCALE GENOMIC DNA]</scope>
    <source>
        <strain evidence="5 6">P24</strain>
    </source>
</reference>
<dbReference type="PANTHER" id="PTHR35372">
    <property type="entry name" value="ATP BINDING PROTEIN-RELATED"/>
    <property type="match status" value="1"/>
</dbReference>
<protein>
    <submittedName>
        <fullName evidence="5">Phage/plasmid primase P4 family protein</fullName>
    </submittedName>
</protein>
<dbReference type="STRING" id="1207063.P24_17227"/>
<dbReference type="SMART" id="SM00885">
    <property type="entry name" value="D5_N"/>
    <property type="match status" value="1"/>
</dbReference>
<dbReference type="InterPro" id="IPR014015">
    <property type="entry name" value="Helicase_SF3_DNA-vir"/>
</dbReference>
<dbReference type="GO" id="GO:0004386">
    <property type="term" value="F:helicase activity"/>
    <property type="evidence" value="ECO:0007669"/>
    <property type="project" value="UniProtKB-KW"/>
</dbReference>